<evidence type="ECO:0000313" key="2">
    <source>
        <dbReference type="Proteomes" id="UP000324222"/>
    </source>
</evidence>
<organism evidence="1 2">
    <name type="scientific">Portunus trituberculatus</name>
    <name type="common">Swimming crab</name>
    <name type="synonym">Neptunus trituberculatus</name>
    <dbReference type="NCBI Taxonomy" id="210409"/>
    <lineage>
        <taxon>Eukaryota</taxon>
        <taxon>Metazoa</taxon>
        <taxon>Ecdysozoa</taxon>
        <taxon>Arthropoda</taxon>
        <taxon>Crustacea</taxon>
        <taxon>Multicrustacea</taxon>
        <taxon>Malacostraca</taxon>
        <taxon>Eumalacostraca</taxon>
        <taxon>Eucarida</taxon>
        <taxon>Decapoda</taxon>
        <taxon>Pleocyemata</taxon>
        <taxon>Brachyura</taxon>
        <taxon>Eubrachyura</taxon>
        <taxon>Portunoidea</taxon>
        <taxon>Portunidae</taxon>
        <taxon>Portuninae</taxon>
        <taxon>Portunus</taxon>
    </lineage>
</organism>
<name>A0A5B7HL74_PORTR</name>
<evidence type="ECO:0000313" key="1">
    <source>
        <dbReference type="EMBL" id="MPC73190.1"/>
    </source>
</evidence>
<dbReference type="AlphaFoldDB" id="A0A5B7HL74"/>
<dbReference type="Proteomes" id="UP000324222">
    <property type="component" value="Unassembled WGS sequence"/>
</dbReference>
<gene>
    <name evidence="1" type="ORF">E2C01_067509</name>
</gene>
<reference evidence="1 2" key="1">
    <citation type="submission" date="2019-05" db="EMBL/GenBank/DDBJ databases">
        <title>Another draft genome of Portunus trituberculatus and its Hox gene families provides insights of decapod evolution.</title>
        <authorList>
            <person name="Jeong J.-H."/>
            <person name="Song I."/>
            <person name="Kim S."/>
            <person name="Choi T."/>
            <person name="Kim D."/>
            <person name="Ryu S."/>
            <person name="Kim W."/>
        </authorList>
    </citation>
    <scope>NUCLEOTIDE SEQUENCE [LARGE SCALE GENOMIC DNA]</scope>
    <source>
        <tissue evidence="1">Muscle</tissue>
    </source>
</reference>
<accession>A0A5B7HL74</accession>
<proteinExistence type="predicted"/>
<protein>
    <submittedName>
        <fullName evidence="1">Uncharacterized protein</fullName>
    </submittedName>
</protein>
<dbReference type="EMBL" id="VSRR010036277">
    <property type="protein sequence ID" value="MPC73190.1"/>
    <property type="molecule type" value="Genomic_DNA"/>
</dbReference>
<comment type="caution">
    <text evidence="1">The sequence shown here is derived from an EMBL/GenBank/DDBJ whole genome shotgun (WGS) entry which is preliminary data.</text>
</comment>
<sequence length="94" mass="10764">MSQDKTLQGAETLVLINRLTDILISCDHWMLRYVAGVRWHVGRSSSEVTEMCGDKDLSVELRKKRLRWTEGGVLSEVEEVRVGGQWPVGRPKKR</sequence>
<keyword evidence="2" id="KW-1185">Reference proteome</keyword>